<organism evidence="1 2">
    <name type="scientific">Rhizobium straminoryzae</name>
    <dbReference type="NCBI Taxonomy" id="1387186"/>
    <lineage>
        <taxon>Bacteria</taxon>
        <taxon>Pseudomonadati</taxon>
        <taxon>Pseudomonadota</taxon>
        <taxon>Alphaproteobacteria</taxon>
        <taxon>Hyphomicrobiales</taxon>
        <taxon>Rhizobiaceae</taxon>
        <taxon>Rhizobium/Agrobacterium group</taxon>
        <taxon>Rhizobium</taxon>
    </lineage>
</organism>
<dbReference type="Proteomes" id="UP000316801">
    <property type="component" value="Unassembled WGS sequence"/>
</dbReference>
<keyword evidence="2" id="KW-1185">Reference proteome</keyword>
<protein>
    <submittedName>
        <fullName evidence="1">Uncharacterized protein</fullName>
    </submittedName>
</protein>
<evidence type="ECO:0000313" key="2">
    <source>
        <dbReference type="Proteomes" id="UP000316801"/>
    </source>
</evidence>
<dbReference type="EMBL" id="VJMG01000065">
    <property type="protein sequence ID" value="TRL35498.1"/>
    <property type="molecule type" value="Genomic_DNA"/>
</dbReference>
<dbReference type="AlphaFoldDB" id="A0A549T107"/>
<reference evidence="1 2" key="1">
    <citation type="submission" date="2019-07" db="EMBL/GenBank/DDBJ databases">
        <title>Ln-dependent methylotrophs.</title>
        <authorList>
            <person name="Tani A."/>
        </authorList>
    </citation>
    <scope>NUCLEOTIDE SEQUENCE [LARGE SCALE GENOMIC DNA]</scope>
    <source>
        <strain evidence="1 2">SM12</strain>
    </source>
</reference>
<sequence length="129" mass="13940">MDLDAIRSSLPSMTREALGEHVTIHPMQEGKMGAAADPGRTILTGFRGRFDISPEIEQMGGGRERPQAARIVSAHATISFALSDLDNVPRTGDVIIRAHPQTGTPERYRIHGDQPAVGGVVLFQLSRIS</sequence>
<name>A0A549T107_9HYPH</name>
<comment type="caution">
    <text evidence="1">The sequence shown here is derived from an EMBL/GenBank/DDBJ whole genome shotgun (WGS) entry which is preliminary data.</text>
</comment>
<dbReference type="RefSeq" id="WP_143126988.1">
    <property type="nucleotide sequence ID" value="NZ_VJMG01000065.1"/>
</dbReference>
<evidence type="ECO:0000313" key="1">
    <source>
        <dbReference type="EMBL" id="TRL35498.1"/>
    </source>
</evidence>
<proteinExistence type="predicted"/>
<gene>
    <name evidence="1" type="ORF">FNA46_20060</name>
</gene>
<accession>A0A549T107</accession>